<dbReference type="Proteomes" id="UP000235786">
    <property type="component" value="Unassembled WGS sequence"/>
</dbReference>
<keyword evidence="3" id="KW-1185">Reference proteome</keyword>
<proteinExistence type="predicted"/>
<evidence type="ECO:0000313" key="2">
    <source>
        <dbReference type="EMBL" id="PMD30088.1"/>
    </source>
</evidence>
<feature type="transmembrane region" description="Helical" evidence="1">
    <location>
        <begin position="82"/>
        <end position="101"/>
    </location>
</feature>
<feature type="transmembrane region" description="Helical" evidence="1">
    <location>
        <begin position="493"/>
        <end position="519"/>
    </location>
</feature>
<protein>
    <submittedName>
        <fullName evidence="2">Uncharacterized protein</fullName>
    </submittedName>
</protein>
<evidence type="ECO:0000256" key="1">
    <source>
        <dbReference type="SAM" id="Phobius"/>
    </source>
</evidence>
<evidence type="ECO:0000313" key="3">
    <source>
        <dbReference type="Proteomes" id="UP000235786"/>
    </source>
</evidence>
<keyword evidence="1" id="KW-0812">Transmembrane</keyword>
<name>A0A2J6QV11_HYAVF</name>
<dbReference type="AlphaFoldDB" id="A0A2J6QV11"/>
<dbReference type="OrthoDB" id="5139479at2759"/>
<gene>
    <name evidence="2" type="ORF">L207DRAFT_641937</name>
</gene>
<feature type="transmembrane region" description="Helical" evidence="1">
    <location>
        <begin position="44"/>
        <end position="62"/>
    </location>
</feature>
<keyword evidence="1" id="KW-0472">Membrane</keyword>
<dbReference type="EMBL" id="KZ613969">
    <property type="protein sequence ID" value="PMD30088.1"/>
    <property type="molecule type" value="Genomic_DNA"/>
</dbReference>
<accession>A0A2J6QV11</accession>
<organism evidence="2 3">
    <name type="scientific">Hyaloscypha variabilis (strain UAMH 11265 / GT02V1 / F)</name>
    <name type="common">Meliniomyces variabilis</name>
    <dbReference type="NCBI Taxonomy" id="1149755"/>
    <lineage>
        <taxon>Eukaryota</taxon>
        <taxon>Fungi</taxon>
        <taxon>Dikarya</taxon>
        <taxon>Ascomycota</taxon>
        <taxon>Pezizomycotina</taxon>
        <taxon>Leotiomycetes</taxon>
        <taxon>Helotiales</taxon>
        <taxon>Hyaloscyphaceae</taxon>
        <taxon>Hyaloscypha</taxon>
        <taxon>Hyaloscypha variabilis</taxon>
    </lineage>
</organism>
<sequence length="613" mass="67147">MVELVTNHHMPTSNTFDNESTTLDTNAISNTKLLAKSKQHRSSLILTVVAILLFGVSIWFIYTEFISEKPVPAPLQISTGHTITIVNILSHLNIFLVSYLLESAFKAMRWSLASRRKGVSIATFLALSRATGFVGVADLLRVPGRHRILLLSKGLCLFLGLVLLINPIYTTIYTPNNTQVVDIIGGLAPVNADSPVPQSMIDVYYQMFAKGILMDVTLVKNIAPISCSGLDCTSIFLPGGLDLVRLVNGGPNATIFQEPTTSGPSSFIVNDAPGYHLEFFPIPLGWIFNQTTQCATYGGSNNEAIHICIAAEGLEIYAGWSVCPSVDFGLGLCLNDTSWTSYPQQSTVLSIRKRYASVAYDLANFSILSIESISDPEPITPTFVTDTVGNLTKIFNLAFSPIPNTFNTSDRNFETYAASWSNFYMLSWALRLYQDDYPNYPGGPLDVLKSFLTMPIQFSTTAWQWALWDTLPSDLHTTGTYATSSPRVLGERWVLIVFASGTGSLILFSAMALICVILWGPVTPNSSSFAEIDILAKSRLETAQSSIGEDLRDTVVLDLERFSRQNGLGNGTSSVVRACLKGKRIFVGARRGAIVMAMKGEQVERLQVGQRYS</sequence>
<feature type="transmembrane region" description="Helical" evidence="1">
    <location>
        <begin position="121"/>
        <end position="142"/>
    </location>
</feature>
<reference evidence="2 3" key="1">
    <citation type="submission" date="2016-04" db="EMBL/GenBank/DDBJ databases">
        <title>A degradative enzymes factory behind the ericoid mycorrhizal symbiosis.</title>
        <authorList>
            <consortium name="DOE Joint Genome Institute"/>
            <person name="Martino E."/>
            <person name="Morin E."/>
            <person name="Grelet G."/>
            <person name="Kuo A."/>
            <person name="Kohler A."/>
            <person name="Daghino S."/>
            <person name="Barry K."/>
            <person name="Choi C."/>
            <person name="Cichocki N."/>
            <person name="Clum A."/>
            <person name="Copeland A."/>
            <person name="Hainaut M."/>
            <person name="Haridas S."/>
            <person name="Labutti K."/>
            <person name="Lindquist E."/>
            <person name="Lipzen A."/>
            <person name="Khouja H.-R."/>
            <person name="Murat C."/>
            <person name="Ohm R."/>
            <person name="Olson A."/>
            <person name="Spatafora J."/>
            <person name="Veneault-Fourrey C."/>
            <person name="Henrissat B."/>
            <person name="Grigoriev I."/>
            <person name="Martin F."/>
            <person name="Perotto S."/>
        </authorList>
    </citation>
    <scope>NUCLEOTIDE SEQUENCE [LARGE SCALE GENOMIC DNA]</scope>
    <source>
        <strain evidence="2 3">F</strain>
    </source>
</reference>
<feature type="transmembrane region" description="Helical" evidence="1">
    <location>
        <begin position="148"/>
        <end position="169"/>
    </location>
</feature>
<keyword evidence="1" id="KW-1133">Transmembrane helix</keyword>